<keyword evidence="1" id="KW-0234">DNA repair</keyword>
<evidence type="ECO:0000256" key="2">
    <source>
        <dbReference type="SAM" id="MobiDB-lite"/>
    </source>
</evidence>
<evidence type="ECO:0000313" key="4">
    <source>
        <dbReference type="EMBL" id="KAL1268527.1"/>
    </source>
</evidence>
<comment type="caution">
    <text evidence="4">The sequence shown here is derived from an EMBL/GenBank/DDBJ whole genome shotgun (WGS) entry which is preliminary data.</text>
</comment>
<feature type="domain" description="DNA helicase Pif1-like DEAD-box helicase" evidence="3">
    <location>
        <begin position="189"/>
        <end position="347"/>
    </location>
</feature>
<keyword evidence="1" id="KW-0378">Hydrolase</keyword>
<evidence type="ECO:0000256" key="1">
    <source>
        <dbReference type="RuleBase" id="RU363044"/>
    </source>
</evidence>
<sequence>MEVNKKKYDQDPFARYKKVEYINKRYNTDAVFQKKKKEYTNQKLPDPTTNPKLHKIDTEVQLHSRKHSKSCKKGNVLCRYGFPKLPMSRTTITHLGPQRPEEDENEDPNHPDRKKTNQEKYEKHSKEVDEAFEQLQREGLAENAWTAFAPEIDIDRLECIEEQEDVDPEEDKQDDVPEYQILHEDGDGVVPQIEASQMTAEFSSFFYFVSGGAGCGKSHVKDIHMEATKILRQLPRLWEEGDFMPTVLLSAFTVMAAFNISGKMLHSLLKLPRSLKPPYQELRNSLDEVRAGLRNVKILIIDEISMISKDLFSYVNWRFQQIKGSKKPFGGISCLAVGDYYQLPPLGKAKPLCVFEEDVLDFWTFKSSPSQKSCARKKITLSLNC</sequence>
<keyword evidence="1" id="KW-0067">ATP-binding</keyword>
<keyword evidence="5" id="KW-1185">Reference proteome</keyword>
<organism evidence="4 5">
    <name type="scientific">Cirrhinus molitorella</name>
    <name type="common">mud carp</name>
    <dbReference type="NCBI Taxonomy" id="172907"/>
    <lineage>
        <taxon>Eukaryota</taxon>
        <taxon>Metazoa</taxon>
        <taxon>Chordata</taxon>
        <taxon>Craniata</taxon>
        <taxon>Vertebrata</taxon>
        <taxon>Euteleostomi</taxon>
        <taxon>Actinopterygii</taxon>
        <taxon>Neopterygii</taxon>
        <taxon>Teleostei</taxon>
        <taxon>Ostariophysi</taxon>
        <taxon>Cypriniformes</taxon>
        <taxon>Cyprinidae</taxon>
        <taxon>Labeoninae</taxon>
        <taxon>Labeonini</taxon>
        <taxon>Cirrhinus</taxon>
    </lineage>
</organism>
<keyword evidence="1" id="KW-0547">Nucleotide-binding</keyword>
<keyword evidence="1" id="KW-0227">DNA damage</keyword>
<comment type="cofactor">
    <cofactor evidence="1">
        <name>Mg(2+)</name>
        <dbReference type="ChEBI" id="CHEBI:18420"/>
    </cofactor>
</comment>
<dbReference type="Pfam" id="PF05970">
    <property type="entry name" value="PIF1"/>
    <property type="match status" value="1"/>
</dbReference>
<dbReference type="EC" id="5.6.2.3" evidence="1"/>
<name>A0ABR3MV70_9TELE</name>
<comment type="similarity">
    <text evidence="1">Belongs to the helicase family.</text>
</comment>
<dbReference type="InterPro" id="IPR010285">
    <property type="entry name" value="DNA_helicase_pif1-like_DEAD"/>
</dbReference>
<feature type="region of interest" description="Disordered" evidence="2">
    <location>
        <begin position="88"/>
        <end position="127"/>
    </location>
</feature>
<dbReference type="SUPFAM" id="SSF52540">
    <property type="entry name" value="P-loop containing nucleoside triphosphate hydrolases"/>
    <property type="match status" value="1"/>
</dbReference>
<dbReference type="InterPro" id="IPR051055">
    <property type="entry name" value="PIF1_helicase"/>
</dbReference>
<feature type="compositionally biased region" description="Basic and acidic residues" evidence="2">
    <location>
        <begin position="107"/>
        <end position="127"/>
    </location>
</feature>
<protein>
    <recommendedName>
        <fullName evidence="1">ATP-dependent DNA helicase</fullName>
        <ecNumber evidence="1">5.6.2.3</ecNumber>
    </recommendedName>
</protein>
<dbReference type="PANTHER" id="PTHR47642">
    <property type="entry name" value="ATP-DEPENDENT DNA HELICASE"/>
    <property type="match status" value="1"/>
</dbReference>
<dbReference type="EMBL" id="JAYMGO010000009">
    <property type="protein sequence ID" value="KAL1268527.1"/>
    <property type="molecule type" value="Genomic_DNA"/>
</dbReference>
<dbReference type="Gene3D" id="3.40.50.300">
    <property type="entry name" value="P-loop containing nucleotide triphosphate hydrolases"/>
    <property type="match status" value="1"/>
</dbReference>
<accession>A0ABR3MV70</accession>
<comment type="catalytic activity">
    <reaction evidence="1">
        <text>ATP + H2O = ADP + phosphate + H(+)</text>
        <dbReference type="Rhea" id="RHEA:13065"/>
        <dbReference type="ChEBI" id="CHEBI:15377"/>
        <dbReference type="ChEBI" id="CHEBI:15378"/>
        <dbReference type="ChEBI" id="CHEBI:30616"/>
        <dbReference type="ChEBI" id="CHEBI:43474"/>
        <dbReference type="ChEBI" id="CHEBI:456216"/>
        <dbReference type="EC" id="5.6.2.3"/>
    </reaction>
</comment>
<reference evidence="4 5" key="1">
    <citation type="submission" date="2023-09" db="EMBL/GenBank/DDBJ databases">
        <authorList>
            <person name="Wang M."/>
        </authorList>
    </citation>
    <scope>NUCLEOTIDE SEQUENCE [LARGE SCALE GENOMIC DNA]</scope>
    <source>
        <strain evidence="4">GT-2023</strain>
        <tissue evidence="4">Liver</tissue>
    </source>
</reference>
<dbReference type="Proteomes" id="UP001558613">
    <property type="component" value="Unassembled WGS sequence"/>
</dbReference>
<evidence type="ECO:0000313" key="5">
    <source>
        <dbReference type="Proteomes" id="UP001558613"/>
    </source>
</evidence>
<proteinExistence type="inferred from homology"/>
<evidence type="ECO:0000259" key="3">
    <source>
        <dbReference type="Pfam" id="PF05970"/>
    </source>
</evidence>
<keyword evidence="1" id="KW-0233">DNA recombination</keyword>
<dbReference type="InterPro" id="IPR027417">
    <property type="entry name" value="P-loop_NTPase"/>
</dbReference>
<keyword evidence="1" id="KW-0347">Helicase</keyword>
<gene>
    <name evidence="4" type="ORF">QQF64_033890</name>
</gene>
<dbReference type="PANTHER" id="PTHR47642:SF5">
    <property type="entry name" value="ATP-DEPENDENT DNA HELICASE"/>
    <property type="match status" value="1"/>
</dbReference>